<dbReference type="EMBL" id="WIQZ01000019">
    <property type="protein sequence ID" value="KAF3139537.1"/>
    <property type="molecule type" value="Genomic_DNA"/>
</dbReference>
<evidence type="ECO:0000256" key="2">
    <source>
        <dbReference type="ARBA" id="ARBA00022786"/>
    </source>
</evidence>
<dbReference type="CDD" id="cd23810">
    <property type="entry name" value="UBCc_BIRC6"/>
    <property type="match status" value="1"/>
</dbReference>
<dbReference type="PANTHER" id="PTHR46116">
    <property type="entry name" value="(E3-INDEPENDENT) E2 UBIQUITIN-CONJUGATING ENZYME"/>
    <property type="match status" value="1"/>
</dbReference>
<dbReference type="SMART" id="SM00212">
    <property type="entry name" value="UBCc"/>
    <property type="match status" value="1"/>
</dbReference>
<gene>
    <name evidence="4" type="ORF">TWF102_009558</name>
    <name evidence="5" type="ORF">TWF703_003726</name>
</gene>
<dbReference type="InterPro" id="IPR016135">
    <property type="entry name" value="UBQ-conjugating_enzyme/RWD"/>
</dbReference>
<evidence type="ECO:0000259" key="3">
    <source>
        <dbReference type="PROSITE" id="PS50127"/>
    </source>
</evidence>
<dbReference type="GO" id="GO:0016740">
    <property type="term" value="F:transferase activity"/>
    <property type="evidence" value="ECO:0007669"/>
    <property type="project" value="UniProtKB-KW"/>
</dbReference>
<sequence>MSFHGSRTDGGLLLLQQALQYLDQQAEDLSSLCSVVNATPTNPKFQERYPETFYPASAYFDTGQNPTSPEIENNTQYLAPRLGHGSRKSPTIRESNEDDIIYKGETHLTERLPRLRLFAQNPENGDAGSNCIPALKDFSISPSQGYKDHTDTRPYALGATGTSAGANADLGFSSRSDFYAFDSQDTIDPAFRARNQFERHQSKIWGDGATSGRDIWSSNDLSPLIQNTASFGLDESEKYAKVDQAAKVAEFEWVNKVIFPDPGLNRSPTIIRERRSTSTPLVSAITEDLQKLQTYFTRFVGEERLHSLPCSHGPSALSSIFAFIQSDGRKKAHNLPYTHAGKTCLFKCSACSMIACAGCGSKIDNLKVPFSNLSHSCIDSHLLSFVLVLAKIDARWQLKEFGPQNVIPKRRASFSASAPSSSFTRANRYLARLSSTGARIGYSGTGYAAGSKYGSRKVTKTAAKIKQEVGDNAYLTELLGLLVELATDKAGELSMAGLLVERKDLLVATIRVSYLPELLGSLVRNGSIMDIEASNTWQMYGKCLDLLQVFSTYDPLLEFLVTPPQEKKSSPGIANLIKTVPDPHPLKGFALDKKHMGTLRNLYPVEFRLVEGSNGIGQSIVRSFQSLAEQCQAFMNNTIRIRWEDKDDEIGDLLLFCKKVGATAVKLDHRVEELERKEVKAGRPLHYRNLDLASSFTDAVAYPSFSSSQTHSFISTPYSTNLQKFNPFDIPPTVRQECRHALSDHLRLKFSDKVVNNHCGSVSPRSRFLSDNSLIFSAAPSPGRMKRIIKELTVLSTTLPTGIYIRVQENRPEIFKALIAGPESSPYHLGLFEFDFTIPPNYPNDPPKVTFKTTGGGRVRFNPNLYETGKVCLSILGTWGGSSHEQWQPRTSTLLQVLVSLQSMIFCAEPYYNEPGYEQIFSPKDSKKYNEIVQFNNTRFGMTDWLEYPGLWDDVIQAHFLAYAEEMLSTTYEFVGKTSIDSPAPYTADYMIQSLMETAKNEYIPYSTLYPNMRIVMERAHQDLHDTMKLHIPRFLAAGLWEKTD</sequence>
<accession>A0A7C8NJV6</accession>
<dbReference type="Proteomes" id="UP000475325">
    <property type="component" value="Unassembled WGS sequence"/>
</dbReference>
<feature type="domain" description="UBC core" evidence="3">
    <location>
        <begin position="783"/>
        <end position="942"/>
    </location>
</feature>
<evidence type="ECO:0000256" key="1">
    <source>
        <dbReference type="ARBA" id="ARBA00022679"/>
    </source>
</evidence>
<name>A0A7C8NJV6_ORBOL</name>
<dbReference type="AlphaFoldDB" id="A0A7C8NJV6"/>
<organism evidence="4 6">
    <name type="scientific">Orbilia oligospora</name>
    <name type="common">Nematode-trapping fungus</name>
    <name type="synonym">Arthrobotrys oligospora</name>
    <dbReference type="NCBI Taxonomy" id="2813651"/>
    <lineage>
        <taxon>Eukaryota</taxon>
        <taxon>Fungi</taxon>
        <taxon>Dikarya</taxon>
        <taxon>Ascomycota</taxon>
        <taxon>Pezizomycotina</taxon>
        <taxon>Orbiliomycetes</taxon>
        <taxon>Orbiliales</taxon>
        <taxon>Orbiliaceae</taxon>
        <taxon>Orbilia</taxon>
    </lineage>
</organism>
<dbReference type="Gene3D" id="3.10.110.10">
    <property type="entry name" value="Ubiquitin Conjugating Enzyme"/>
    <property type="match status" value="1"/>
</dbReference>
<dbReference type="SUPFAM" id="SSF54495">
    <property type="entry name" value="UBC-like"/>
    <property type="match status" value="1"/>
</dbReference>
<dbReference type="Proteomes" id="UP000480548">
    <property type="component" value="Unassembled WGS sequence"/>
</dbReference>
<proteinExistence type="predicted"/>
<protein>
    <recommendedName>
        <fullName evidence="3">UBC core domain-containing protein</fullName>
    </recommendedName>
</protein>
<dbReference type="Pfam" id="PF00179">
    <property type="entry name" value="UQ_con"/>
    <property type="match status" value="1"/>
</dbReference>
<reference evidence="6 7" key="1">
    <citation type="submission" date="2019-06" db="EMBL/GenBank/DDBJ databases">
        <authorList>
            <person name="Palmer J.M."/>
        </authorList>
    </citation>
    <scope>NUCLEOTIDE SEQUENCE [LARGE SCALE GENOMIC DNA]</scope>
    <source>
        <strain evidence="4 6">TWF102</strain>
        <strain evidence="5 7">TWF703</strain>
    </source>
</reference>
<comment type="caution">
    <text evidence="4">The sequence shown here is derived from an EMBL/GenBank/DDBJ whole genome shotgun (WGS) entry which is preliminary data.</text>
</comment>
<evidence type="ECO:0000313" key="5">
    <source>
        <dbReference type="EMBL" id="KAF3139537.1"/>
    </source>
</evidence>
<evidence type="ECO:0000313" key="4">
    <source>
        <dbReference type="EMBL" id="KAF3089850.1"/>
    </source>
</evidence>
<keyword evidence="2" id="KW-0833">Ubl conjugation pathway</keyword>
<evidence type="ECO:0000313" key="7">
    <source>
        <dbReference type="Proteomes" id="UP000480548"/>
    </source>
</evidence>
<dbReference type="EMBL" id="WIQW01000064">
    <property type="protein sequence ID" value="KAF3089850.1"/>
    <property type="molecule type" value="Genomic_DNA"/>
</dbReference>
<dbReference type="PROSITE" id="PS50127">
    <property type="entry name" value="UBC_2"/>
    <property type="match status" value="1"/>
</dbReference>
<keyword evidence="1" id="KW-0808">Transferase</keyword>
<evidence type="ECO:0000313" key="6">
    <source>
        <dbReference type="Proteomes" id="UP000475325"/>
    </source>
</evidence>
<dbReference type="InterPro" id="IPR000608">
    <property type="entry name" value="UBC"/>
</dbReference>